<protein>
    <submittedName>
        <fullName evidence="2">Uncharacterized protein</fullName>
    </submittedName>
</protein>
<comment type="caution">
    <text evidence="2">The sequence shown here is derived from an EMBL/GenBank/DDBJ whole genome shotgun (WGS) entry which is preliminary data.</text>
</comment>
<accession>A0A978UVI2</accession>
<reference evidence="2" key="1">
    <citation type="journal article" date="2021" name="Front. Plant Sci.">
        <title>Chromosome-Scale Genome Assembly for Chinese Sour Jujube and Insights Into Its Genome Evolution and Domestication Signature.</title>
        <authorList>
            <person name="Shen L.-Y."/>
            <person name="Luo H."/>
            <person name="Wang X.-L."/>
            <person name="Wang X.-M."/>
            <person name="Qiu X.-J."/>
            <person name="Liu H."/>
            <person name="Zhou S.-S."/>
            <person name="Jia K.-H."/>
            <person name="Nie S."/>
            <person name="Bao Y.-T."/>
            <person name="Zhang R.-G."/>
            <person name="Yun Q.-Z."/>
            <person name="Chai Y.-H."/>
            <person name="Lu J.-Y."/>
            <person name="Li Y."/>
            <person name="Zhao S.-W."/>
            <person name="Mao J.-F."/>
            <person name="Jia S.-G."/>
            <person name="Mao Y.-M."/>
        </authorList>
    </citation>
    <scope>NUCLEOTIDE SEQUENCE</scope>
    <source>
        <strain evidence="2">AT0</strain>
        <tissue evidence="2">Leaf</tissue>
    </source>
</reference>
<evidence type="ECO:0000313" key="3">
    <source>
        <dbReference type="Proteomes" id="UP000813462"/>
    </source>
</evidence>
<evidence type="ECO:0000256" key="1">
    <source>
        <dbReference type="SAM" id="MobiDB-lite"/>
    </source>
</evidence>
<evidence type="ECO:0000313" key="2">
    <source>
        <dbReference type="EMBL" id="KAH7518882.1"/>
    </source>
</evidence>
<dbReference type="EMBL" id="JAEACU010000009">
    <property type="protein sequence ID" value="KAH7518882.1"/>
    <property type="molecule type" value="Genomic_DNA"/>
</dbReference>
<gene>
    <name evidence="2" type="ORF">FEM48_Zijuj09G0218200</name>
</gene>
<feature type="region of interest" description="Disordered" evidence="1">
    <location>
        <begin position="61"/>
        <end position="80"/>
    </location>
</feature>
<proteinExistence type="predicted"/>
<sequence length="95" mass="10857">MFDQINCDPVLTAPFLWKYSILSLVNSIDLSNNKLSGKIPFELPKLQKTTNFEFIDKSFDREDSKNHGSQHAARGKKEEKHGDAYETIGFFISMS</sequence>
<name>A0A978UVI2_ZIZJJ</name>
<dbReference type="AlphaFoldDB" id="A0A978UVI2"/>
<dbReference type="Proteomes" id="UP000813462">
    <property type="component" value="Unassembled WGS sequence"/>
</dbReference>
<organism evidence="2 3">
    <name type="scientific">Ziziphus jujuba var. spinosa</name>
    <dbReference type="NCBI Taxonomy" id="714518"/>
    <lineage>
        <taxon>Eukaryota</taxon>
        <taxon>Viridiplantae</taxon>
        <taxon>Streptophyta</taxon>
        <taxon>Embryophyta</taxon>
        <taxon>Tracheophyta</taxon>
        <taxon>Spermatophyta</taxon>
        <taxon>Magnoliopsida</taxon>
        <taxon>eudicotyledons</taxon>
        <taxon>Gunneridae</taxon>
        <taxon>Pentapetalae</taxon>
        <taxon>rosids</taxon>
        <taxon>fabids</taxon>
        <taxon>Rosales</taxon>
        <taxon>Rhamnaceae</taxon>
        <taxon>Paliureae</taxon>
        <taxon>Ziziphus</taxon>
    </lineage>
</organism>